<reference evidence="1 2" key="1">
    <citation type="submission" date="2018-04" db="EMBL/GenBank/DDBJ databases">
        <title>Thalassorhabdus spongiae gen. nov., sp. nov., isolated from a marine sponge in South-West Iceland.</title>
        <authorList>
            <person name="Knobloch S."/>
            <person name="Daussin A."/>
            <person name="Johannsson R."/>
            <person name="Marteinsson V.T."/>
        </authorList>
    </citation>
    <scope>NUCLEOTIDE SEQUENCE [LARGE SCALE GENOMIC DNA]</scope>
    <source>
        <strain evidence="1 2">Hp12</strain>
    </source>
</reference>
<evidence type="ECO:0000313" key="2">
    <source>
        <dbReference type="Proteomes" id="UP000244906"/>
    </source>
</evidence>
<dbReference type="Proteomes" id="UP000244906">
    <property type="component" value="Unassembled WGS sequence"/>
</dbReference>
<dbReference type="EMBL" id="QDDL01000014">
    <property type="protein sequence ID" value="PVZ63874.1"/>
    <property type="molecule type" value="Genomic_DNA"/>
</dbReference>
<comment type="caution">
    <text evidence="1">The sequence shown here is derived from an EMBL/GenBank/DDBJ whole genome shotgun (WGS) entry which is preliminary data.</text>
</comment>
<gene>
    <name evidence="1" type="ORF">DC094_20310</name>
</gene>
<sequence length="254" mass="29249">MGRAMDYLKTPNQLNWTNGEQLYPGVAEQVFDPEGINAPYLMDNVKAGYCMIAHFWLACQPDEAFFQRLIQVPHQKGSITEQIYQKKIAYLERSSGDKPIYSSLLADQPWGSLSPFILKMVFHPKADAIEILEAVYLLTSQPGRYLIRLTCQNKRIGKKLLYKKHCFSVYHSPHKKDQPHTIKIFDWRFGCYQFTSNHATSLHLILSTITNYYIGIGTDPGCISTMSISRATFAKKHWEEFIAEYQTKFFPSST</sequence>
<accession>A0A2V1GV58</accession>
<organism evidence="1 2">
    <name type="scientific">Pelagibaculum spongiae</name>
    <dbReference type="NCBI Taxonomy" id="2080658"/>
    <lineage>
        <taxon>Bacteria</taxon>
        <taxon>Pseudomonadati</taxon>
        <taxon>Pseudomonadota</taxon>
        <taxon>Gammaproteobacteria</taxon>
        <taxon>Oceanospirillales</taxon>
        <taxon>Pelagibaculum</taxon>
    </lineage>
</organism>
<protein>
    <submittedName>
        <fullName evidence="1">Uncharacterized protein</fullName>
    </submittedName>
</protein>
<keyword evidence="2" id="KW-1185">Reference proteome</keyword>
<proteinExistence type="predicted"/>
<dbReference type="AlphaFoldDB" id="A0A2V1GV58"/>
<dbReference type="RefSeq" id="WP_116688958.1">
    <property type="nucleotide sequence ID" value="NZ_CAWNYD010000014.1"/>
</dbReference>
<evidence type="ECO:0000313" key="1">
    <source>
        <dbReference type="EMBL" id="PVZ63874.1"/>
    </source>
</evidence>
<name>A0A2V1GV58_9GAMM</name>